<proteinExistence type="predicted"/>
<reference evidence="2" key="1">
    <citation type="journal article" date="2020" name="Stud. Mycol.">
        <title>101 Dothideomycetes genomes: a test case for predicting lifestyles and emergence of pathogens.</title>
        <authorList>
            <person name="Haridas S."/>
            <person name="Albert R."/>
            <person name="Binder M."/>
            <person name="Bloem J."/>
            <person name="Labutti K."/>
            <person name="Salamov A."/>
            <person name="Andreopoulos B."/>
            <person name="Baker S."/>
            <person name="Barry K."/>
            <person name="Bills G."/>
            <person name="Bluhm B."/>
            <person name="Cannon C."/>
            <person name="Castanera R."/>
            <person name="Culley D."/>
            <person name="Daum C."/>
            <person name="Ezra D."/>
            <person name="Gonzalez J."/>
            <person name="Henrissat B."/>
            <person name="Kuo A."/>
            <person name="Liang C."/>
            <person name="Lipzen A."/>
            <person name="Lutzoni F."/>
            <person name="Magnuson J."/>
            <person name="Mondo S."/>
            <person name="Nolan M."/>
            <person name="Ohm R."/>
            <person name="Pangilinan J."/>
            <person name="Park H.-J."/>
            <person name="Ramirez L."/>
            <person name="Alfaro M."/>
            <person name="Sun H."/>
            <person name="Tritt A."/>
            <person name="Yoshinaga Y."/>
            <person name="Zwiers L.-H."/>
            <person name="Turgeon B."/>
            <person name="Goodwin S."/>
            <person name="Spatafora J."/>
            <person name="Crous P."/>
            <person name="Grigoriev I."/>
        </authorList>
    </citation>
    <scope>NUCLEOTIDE SEQUENCE</scope>
    <source>
        <strain evidence="2">CBS 207.26</strain>
    </source>
</reference>
<dbReference type="AlphaFoldDB" id="A0A6A6EI74"/>
<feature type="region of interest" description="Disordered" evidence="1">
    <location>
        <begin position="117"/>
        <end position="138"/>
    </location>
</feature>
<keyword evidence="3" id="KW-1185">Reference proteome</keyword>
<protein>
    <submittedName>
        <fullName evidence="2">Uncharacterized protein</fullName>
    </submittedName>
</protein>
<feature type="compositionally biased region" description="Polar residues" evidence="1">
    <location>
        <begin position="1"/>
        <end position="24"/>
    </location>
</feature>
<evidence type="ECO:0000256" key="1">
    <source>
        <dbReference type="SAM" id="MobiDB-lite"/>
    </source>
</evidence>
<name>A0A6A6EI74_9PEZI</name>
<feature type="region of interest" description="Disordered" evidence="1">
    <location>
        <begin position="37"/>
        <end position="81"/>
    </location>
</feature>
<dbReference type="EMBL" id="ML994619">
    <property type="protein sequence ID" value="KAF2190319.1"/>
    <property type="molecule type" value="Genomic_DNA"/>
</dbReference>
<gene>
    <name evidence="2" type="ORF">K469DRAFT_760051</name>
</gene>
<evidence type="ECO:0000313" key="2">
    <source>
        <dbReference type="EMBL" id="KAF2190319.1"/>
    </source>
</evidence>
<dbReference type="Proteomes" id="UP000800200">
    <property type="component" value="Unassembled WGS sequence"/>
</dbReference>
<organism evidence="2 3">
    <name type="scientific">Zopfia rhizophila CBS 207.26</name>
    <dbReference type="NCBI Taxonomy" id="1314779"/>
    <lineage>
        <taxon>Eukaryota</taxon>
        <taxon>Fungi</taxon>
        <taxon>Dikarya</taxon>
        <taxon>Ascomycota</taxon>
        <taxon>Pezizomycotina</taxon>
        <taxon>Dothideomycetes</taxon>
        <taxon>Dothideomycetes incertae sedis</taxon>
        <taxon>Zopfiaceae</taxon>
        <taxon>Zopfia</taxon>
    </lineage>
</organism>
<feature type="region of interest" description="Disordered" evidence="1">
    <location>
        <begin position="1"/>
        <end position="25"/>
    </location>
</feature>
<sequence>MAATTSPTSDAKIPSTESLSPNRQSVRDIAPFKLLSHSPFLRPSQPDAAKLGTNSEFTDPGGTIPLLTSCPPSPGELRSAPPLRCADASYEVAEGMRRNGEFDGDDWKFGGVSSYSEKWDGRRGSDDVGEVETGRERHGSTVVIIGTSSSANEHSQDLGCVRVSAARKLWRK</sequence>
<evidence type="ECO:0000313" key="3">
    <source>
        <dbReference type="Proteomes" id="UP000800200"/>
    </source>
</evidence>
<accession>A0A6A6EI74</accession>